<dbReference type="EMBL" id="JAXCGZ010021187">
    <property type="protein sequence ID" value="KAK7057007.1"/>
    <property type="molecule type" value="Genomic_DNA"/>
</dbReference>
<feature type="region of interest" description="Disordered" evidence="1">
    <location>
        <begin position="50"/>
        <end position="184"/>
    </location>
</feature>
<protein>
    <submittedName>
        <fullName evidence="2">Mediator of RNA polymerase II transcription subunit 6</fullName>
    </submittedName>
</protein>
<feature type="non-terminal residue" evidence="2">
    <location>
        <position position="1"/>
    </location>
</feature>
<reference evidence="2 3" key="1">
    <citation type="submission" date="2023-11" db="EMBL/GenBank/DDBJ databases">
        <title>Halocaridina rubra genome assembly.</title>
        <authorList>
            <person name="Smith C."/>
        </authorList>
    </citation>
    <scope>NUCLEOTIDE SEQUENCE [LARGE SCALE GENOMIC DNA]</scope>
    <source>
        <strain evidence="2">EP-1</strain>
        <tissue evidence="2">Whole</tissue>
    </source>
</reference>
<accession>A0AAN8ZQJ1</accession>
<evidence type="ECO:0000313" key="3">
    <source>
        <dbReference type="Proteomes" id="UP001381693"/>
    </source>
</evidence>
<evidence type="ECO:0000256" key="1">
    <source>
        <dbReference type="SAM" id="MobiDB-lite"/>
    </source>
</evidence>
<dbReference type="GO" id="GO:0016592">
    <property type="term" value="C:mediator complex"/>
    <property type="evidence" value="ECO:0007669"/>
    <property type="project" value="InterPro"/>
</dbReference>
<feature type="compositionally biased region" description="Low complexity" evidence="1">
    <location>
        <begin position="114"/>
        <end position="142"/>
    </location>
</feature>
<gene>
    <name evidence="2" type="primary">MED6</name>
    <name evidence="2" type="ORF">SK128_007631</name>
</gene>
<dbReference type="InterPro" id="IPR007018">
    <property type="entry name" value="Mediator_Med6"/>
</dbReference>
<feature type="compositionally biased region" description="Basic and acidic residues" evidence="1">
    <location>
        <begin position="143"/>
        <end position="161"/>
    </location>
</feature>
<dbReference type="PANTHER" id="PTHR13104">
    <property type="entry name" value="MED-6-RELATED"/>
    <property type="match status" value="1"/>
</dbReference>
<feature type="compositionally biased region" description="Polar residues" evidence="1">
    <location>
        <begin position="95"/>
        <end position="113"/>
    </location>
</feature>
<sequence length="184" mass="21145">YEIFDKNAFLIFQLATLSNLTSAFTELQSFSHYHPSRGYWWQFRNQGDQAEQQKKVKGKKPTQSKKEEKASLFQNQRVSPLLEDLQAKFPYKYPTQPQASNQPGQLQAQTLSHQVHQPQSQQQQNQQQQSQQGQQQETSKTGMGDDSKGDSKVDVKVEIKQEPSTQPVSRMTKPPPEKRQRTGP</sequence>
<organism evidence="2 3">
    <name type="scientific">Halocaridina rubra</name>
    <name type="common">Hawaiian red shrimp</name>
    <dbReference type="NCBI Taxonomy" id="373956"/>
    <lineage>
        <taxon>Eukaryota</taxon>
        <taxon>Metazoa</taxon>
        <taxon>Ecdysozoa</taxon>
        <taxon>Arthropoda</taxon>
        <taxon>Crustacea</taxon>
        <taxon>Multicrustacea</taxon>
        <taxon>Malacostraca</taxon>
        <taxon>Eumalacostraca</taxon>
        <taxon>Eucarida</taxon>
        <taxon>Decapoda</taxon>
        <taxon>Pleocyemata</taxon>
        <taxon>Caridea</taxon>
        <taxon>Atyoidea</taxon>
        <taxon>Atyidae</taxon>
        <taxon>Halocaridina</taxon>
    </lineage>
</organism>
<dbReference type="GO" id="GO:0003712">
    <property type="term" value="F:transcription coregulator activity"/>
    <property type="evidence" value="ECO:0007669"/>
    <property type="project" value="InterPro"/>
</dbReference>
<evidence type="ECO:0000313" key="2">
    <source>
        <dbReference type="EMBL" id="KAK7057007.1"/>
    </source>
</evidence>
<dbReference type="Proteomes" id="UP001381693">
    <property type="component" value="Unassembled WGS sequence"/>
</dbReference>
<dbReference type="GO" id="GO:0006357">
    <property type="term" value="P:regulation of transcription by RNA polymerase II"/>
    <property type="evidence" value="ECO:0007669"/>
    <property type="project" value="InterPro"/>
</dbReference>
<keyword evidence="3" id="KW-1185">Reference proteome</keyword>
<feature type="compositionally biased region" description="Basic and acidic residues" evidence="1">
    <location>
        <begin position="175"/>
        <end position="184"/>
    </location>
</feature>
<comment type="caution">
    <text evidence="2">The sequence shown here is derived from an EMBL/GenBank/DDBJ whole genome shotgun (WGS) entry which is preliminary data.</text>
</comment>
<name>A0AAN8ZQJ1_HALRR</name>
<proteinExistence type="predicted"/>
<dbReference type="AlphaFoldDB" id="A0AAN8ZQJ1"/>